<keyword evidence="4" id="KW-1185">Reference proteome</keyword>
<dbReference type="GO" id="GO:0030151">
    <property type="term" value="F:molybdenum ion binding"/>
    <property type="evidence" value="ECO:0007669"/>
    <property type="project" value="InterPro"/>
</dbReference>
<protein>
    <recommendedName>
        <fullName evidence="2">MOSC domain-containing protein</fullName>
    </recommendedName>
</protein>
<dbReference type="Proteomes" id="UP000828390">
    <property type="component" value="Unassembled WGS sequence"/>
</dbReference>
<dbReference type="InterPro" id="IPR005302">
    <property type="entry name" value="MoCF_Sase_C"/>
</dbReference>
<dbReference type="AlphaFoldDB" id="A0A9D4H2U3"/>
<proteinExistence type="predicted"/>
<feature type="region of interest" description="Disordered" evidence="1">
    <location>
        <begin position="1"/>
        <end position="23"/>
    </location>
</feature>
<evidence type="ECO:0000313" key="3">
    <source>
        <dbReference type="EMBL" id="KAH3825989.1"/>
    </source>
</evidence>
<organism evidence="3 4">
    <name type="scientific">Dreissena polymorpha</name>
    <name type="common">Zebra mussel</name>
    <name type="synonym">Mytilus polymorpha</name>
    <dbReference type="NCBI Taxonomy" id="45954"/>
    <lineage>
        <taxon>Eukaryota</taxon>
        <taxon>Metazoa</taxon>
        <taxon>Spiralia</taxon>
        <taxon>Lophotrochozoa</taxon>
        <taxon>Mollusca</taxon>
        <taxon>Bivalvia</taxon>
        <taxon>Autobranchia</taxon>
        <taxon>Heteroconchia</taxon>
        <taxon>Euheterodonta</taxon>
        <taxon>Imparidentia</taxon>
        <taxon>Neoheterodontei</taxon>
        <taxon>Myida</taxon>
        <taxon>Dreissenoidea</taxon>
        <taxon>Dreissenidae</taxon>
        <taxon>Dreissena</taxon>
    </lineage>
</organism>
<feature type="domain" description="MOSC" evidence="2">
    <location>
        <begin position="1"/>
        <end position="60"/>
    </location>
</feature>
<dbReference type="EMBL" id="JAIWYP010000005">
    <property type="protein sequence ID" value="KAH3825989.1"/>
    <property type="molecule type" value="Genomic_DNA"/>
</dbReference>
<dbReference type="GO" id="GO:0003824">
    <property type="term" value="F:catalytic activity"/>
    <property type="evidence" value="ECO:0007669"/>
    <property type="project" value="InterPro"/>
</dbReference>
<reference evidence="3" key="1">
    <citation type="journal article" date="2019" name="bioRxiv">
        <title>The Genome of the Zebra Mussel, Dreissena polymorpha: A Resource for Invasive Species Research.</title>
        <authorList>
            <person name="McCartney M.A."/>
            <person name="Auch B."/>
            <person name="Kono T."/>
            <person name="Mallez S."/>
            <person name="Zhang Y."/>
            <person name="Obille A."/>
            <person name="Becker A."/>
            <person name="Abrahante J.E."/>
            <person name="Garbe J."/>
            <person name="Badalamenti J.P."/>
            <person name="Herman A."/>
            <person name="Mangelson H."/>
            <person name="Liachko I."/>
            <person name="Sullivan S."/>
            <person name="Sone E.D."/>
            <person name="Koren S."/>
            <person name="Silverstein K.A.T."/>
            <person name="Beckman K.B."/>
            <person name="Gohl D.M."/>
        </authorList>
    </citation>
    <scope>NUCLEOTIDE SEQUENCE</scope>
    <source>
        <strain evidence="3">Duluth1</strain>
        <tissue evidence="3">Whole animal</tissue>
    </source>
</reference>
<dbReference type="PROSITE" id="PS51340">
    <property type="entry name" value="MOSC"/>
    <property type="match status" value="1"/>
</dbReference>
<gene>
    <name evidence="3" type="ORF">DPMN_127878</name>
</gene>
<comment type="caution">
    <text evidence="3">The sequence shown here is derived from an EMBL/GenBank/DDBJ whole genome shotgun (WGS) entry which is preliminary data.</text>
</comment>
<name>A0A9D4H2U3_DREPO</name>
<reference evidence="3" key="2">
    <citation type="submission" date="2020-11" db="EMBL/GenBank/DDBJ databases">
        <authorList>
            <person name="McCartney M.A."/>
            <person name="Auch B."/>
            <person name="Kono T."/>
            <person name="Mallez S."/>
            <person name="Becker A."/>
            <person name="Gohl D.M."/>
            <person name="Silverstein K.A.T."/>
            <person name="Koren S."/>
            <person name="Bechman K.B."/>
            <person name="Herman A."/>
            <person name="Abrahante J.E."/>
            <person name="Garbe J."/>
        </authorList>
    </citation>
    <scope>NUCLEOTIDE SEQUENCE</scope>
    <source>
        <strain evidence="3">Duluth1</strain>
        <tissue evidence="3">Whole animal</tissue>
    </source>
</reference>
<evidence type="ECO:0000313" key="4">
    <source>
        <dbReference type="Proteomes" id="UP000828390"/>
    </source>
</evidence>
<sequence length="60" mass="6650">MPSFPSTRHNNSNVPLHAQSQGQCSRCQMVCMDQSSGERSGEPLKTLAVWRGKKVTMETV</sequence>
<evidence type="ECO:0000256" key="1">
    <source>
        <dbReference type="SAM" id="MobiDB-lite"/>
    </source>
</evidence>
<accession>A0A9D4H2U3</accession>
<evidence type="ECO:0000259" key="2">
    <source>
        <dbReference type="PROSITE" id="PS51340"/>
    </source>
</evidence>
<dbReference type="GO" id="GO:0030170">
    <property type="term" value="F:pyridoxal phosphate binding"/>
    <property type="evidence" value="ECO:0007669"/>
    <property type="project" value="InterPro"/>
</dbReference>